<organism evidence="2 3">
    <name type="scientific">Lyophyllum shimeji</name>
    <name type="common">Hon-shimeji</name>
    <name type="synonym">Tricholoma shimeji</name>
    <dbReference type="NCBI Taxonomy" id="47721"/>
    <lineage>
        <taxon>Eukaryota</taxon>
        <taxon>Fungi</taxon>
        <taxon>Dikarya</taxon>
        <taxon>Basidiomycota</taxon>
        <taxon>Agaricomycotina</taxon>
        <taxon>Agaricomycetes</taxon>
        <taxon>Agaricomycetidae</taxon>
        <taxon>Agaricales</taxon>
        <taxon>Tricholomatineae</taxon>
        <taxon>Lyophyllaceae</taxon>
        <taxon>Lyophyllum</taxon>
    </lineage>
</organism>
<reference evidence="2" key="1">
    <citation type="submission" date="2022-07" db="EMBL/GenBank/DDBJ databases">
        <title>The genome of Lyophyllum shimeji provides insight into the initial evolution of ectomycorrhizal fungal genome.</title>
        <authorList>
            <person name="Kobayashi Y."/>
            <person name="Shibata T."/>
            <person name="Hirakawa H."/>
            <person name="Shigenobu S."/>
            <person name="Nishiyama T."/>
            <person name="Yamada A."/>
            <person name="Hasebe M."/>
            <person name="Kawaguchi M."/>
        </authorList>
    </citation>
    <scope>NUCLEOTIDE SEQUENCE</scope>
    <source>
        <strain evidence="2">AT787</strain>
    </source>
</reference>
<feature type="compositionally biased region" description="Polar residues" evidence="1">
    <location>
        <begin position="61"/>
        <end position="75"/>
    </location>
</feature>
<evidence type="ECO:0000313" key="3">
    <source>
        <dbReference type="Proteomes" id="UP001063166"/>
    </source>
</evidence>
<protein>
    <submittedName>
        <fullName evidence="2">Uncharacterized protein</fullName>
    </submittedName>
</protein>
<dbReference type="EMBL" id="BRPK01000001">
    <property type="protein sequence ID" value="GLB33235.1"/>
    <property type="molecule type" value="Genomic_DNA"/>
</dbReference>
<gene>
    <name evidence="2" type="ORF">LshimejAT787_0101190</name>
</gene>
<dbReference type="Proteomes" id="UP001063166">
    <property type="component" value="Unassembled WGS sequence"/>
</dbReference>
<feature type="region of interest" description="Disordered" evidence="1">
    <location>
        <begin position="61"/>
        <end position="85"/>
    </location>
</feature>
<keyword evidence="3" id="KW-1185">Reference proteome</keyword>
<evidence type="ECO:0000313" key="2">
    <source>
        <dbReference type="EMBL" id="GLB33235.1"/>
    </source>
</evidence>
<accession>A0A9P3UJE2</accession>
<proteinExistence type="predicted"/>
<comment type="caution">
    <text evidence="2">The sequence shown here is derived from an EMBL/GenBank/DDBJ whole genome shotgun (WGS) entry which is preliminary data.</text>
</comment>
<evidence type="ECO:0000256" key="1">
    <source>
        <dbReference type="SAM" id="MobiDB-lite"/>
    </source>
</evidence>
<name>A0A9P3UJE2_LYOSH</name>
<dbReference type="AlphaFoldDB" id="A0A9P3UJE2"/>
<sequence>MGGIHESLGSPGWQRRAERALRRIANVWRSEHQLHERHPAGRNQSNRVPESAHVTWLLDTASRSHVSPHRTQPIQLTPKKQRRET</sequence>